<accession>A0A806JYS3</accession>
<proteinExistence type="predicted"/>
<evidence type="ECO:0000313" key="1">
    <source>
        <dbReference type="EMBL" id="AGS51722.1"/>
    </source>
</evidence>
<dbReference type="EMBL" id="JQ844169">
    <property type="protein sequence ID" value="AGS51722.1"/>
    <property type="molecule type" value="Genomic_DNA"/>
</dbReference>
<evidence type="ECO:0008006" key="2">
    <source>
        <dbReference type="Google" id="ProtNLM"/>
    </source>
</evidence>
<sequence>MDIQSFSINMSQAKVQEQAAVKVQSMGLDIVKEQAAAVEKLISSALPLMEPNLGQRVNILV</sequence>
<organism evidence="1">
    <name type="scientific">uncultured bacterium contig00037</name>
    <dbReference type="NCBI Taxonomy" id="1181525"/>
    <lineage>
        <taxon>Bacteria</taxon>
        <taxon>environmental samples</taxon>
    </lineage>
</organism>
<reference evidence="1" key="1">
    <citation type="submission" date="2012-03" db="EMBL/GenBank/DDBJ databases">
        <title>Functional metagenomics reveals considerable lignocellulase gene clusters in the gut microbiome of a wood-feeding higher termite.</title>
        <authorList>
            <person name="Liu N."/>
        </authorList>
    </citation>
    <scope>NUCLEOTIDE SEQUENCE</scope>
</reference>
<dbReference type="AlphaFoldDB" id="A0A806JYS3"/>
<name>A0A806JYS3_9BACT</name>
<protein>
    <recommendedName>
        <fullName evidence="2">Motility protein</fullName>
    </recommendedName>
</protein>
<dbReference type="InterPro" id="IPR025906">
    <property type="entry name" value="YjfB_motility"/>
</dbReference>
<dbReference type="Pfam" id="PF14070">
    <property type="entry name" value="YjfB_motility"/>
    <property type="match status" value="1"/>
</dbReference>